<dbReference type="AlphaFoldDB" id="A0A3R9LKA9"/>
<name>A0A3R9LKA9_STROR</name>
<evidence type="ECO:0000313" key="2">
    <source>
        <dbReference type="Proteomes" id="UP000281558"/>
    </source>
</evidence>
<protein>
    <submittedName>
        <fullName evidence="1">Uncharacterized protein</fullName>
    </submittedName>
</protein>
<comment type="caution">
    <text evidence="1">The sequence shown here is derived from an EMBL/GenBank/DDBJ whole genome shotgun (WGS) entry which is preliminary data.</text>
</comment>
<accession>A0A3R9LKA9</accession>
<dbReference type="Proteomes" id="UP000281558">
    <property type="component" value="Unassembled WGS sequence"/>
</dbReference>
<evidence type="ECO:0000313" key="1">
    <source>
        <dbReference type="EMBL" id="RSJ70797.1"/>
    </source>
</evidence>
<dbReference type="RefSeq" id="WP_125847718.1">
    <property type="nucleotide sequence ID" value="NZ_JAHZPH010000008.1"/>
</dbReference>
<sequence length="75" mass="8628">MLDIFEKNKKQNEEYRETAQRYHQGKNICDKCSGSVNVSVFMDGYANSEDEWLSCPHCGYNAYIRTRGIAKAEKG</sequence>
<organism evidence="1 2">
    <name type="scientific">Streptococcus oralis</name>
    <dbReference type="NCBI Taxonomy" id="1303"/>
    <lineage>
        <taxon>Bacteria</taxon>
        <taxon>Bacillati</taxon>
        <taxon>Bacillota</taxon>
        <taxon>Bacilli</taxon>
        <taxon>Lactobacillales</taxon>
        <taxon>Streptococcaceae</taxon>
        <taxon>Streptococcus</taxon>
    </lineage>
</organism>
<proteinExistence type="predicted"/>
<reference evidence="1 2" key="1">
    <citation type="submission" date="2018-11" db="EMBL/GenBank/DDBJ databases">
        <title>Species Designations Belie Phenotypic and Genotypic Heterogeneity in Oral Streptococci.</title>
        <authorList>
            <person name="Velsko I."/>
        </authorList>
    </citation>
    <scope>NUCLEOTIDE SEQUENCE [LARGE SCALE GENOMIC DNA]</scope>
    <source>
        <strain evidence="1 2">BCC10</strain>
    </source>
</reference>
<gene>
    <name evidence="1" type="ORF">D8801_02765</name>
</gene>
<dbReference type="EMBL" id="RJPK01000002">
    <property type="protein sequence ID" value="RSJ70797.1"/>
    <property type="molecule type" value="Genomic_DNA"/>
</dbReference>